<comment type="caution">
    <text evidence="2">The sequence shown here is derived from an EMBL/GenBank/DDBJ whole genome shotgun (WGS) entry which is preliminary data.</text>
</comment>
<evidence type="ECO:0008006" key="4">
    <source>
        <dbReference type="Google" id="ProtNLM"/>
    </source>
</evidence>
<organism evidence="2 3">
    <name type="scientific">Prauserella alba</name>
    <dbReference type="NCBI Taxonomy" id="176898"/>
    <lineage>
        <taxon>Bacteria</taxon>
        <taxon>Bacillati</taxon>
        <taxon>Actinomycetota</taxon>
        <taxon>Actinomycetes</taxon>
        <taxon>Pseudonocardiales</taxon>
        <taxon>Pseudonocardiaceae</taxon>
        <taxon>Prauserella</taxon>
    </lineage>
</organism>
<evidence type="ECO:0000256" key="1">
    <source>
        <dbReference type="SAM" id="Phobius"/>
    </source>
</evidence>
<keyword evidence="1" id="KW-0812">Transmembrane</keyword>
<dbReference type="RefSeq" id="WP_253853955.1">
    <property type="nucleotide sequence ID" value="NZ_BAAALM010000010.1"/>
</dbReference>
<dbReference type="Proteomes" id="UP001500467">
    <property type="component" value="Unassembled WGS sequence"/>
</dbReference>
<proteinExistence type="predicted"/>
<name>A0ABP4G3I4_9PSEU</name>
<sequence>MSDKTFFAFLGLILAAVLTVGTANPELMRTAGICGLVAAGVLGVVAFSKRDKDDSRPAKRKTVRSGR</sequence>
<reference evidence="3" key="1">
    <citation type="journal article" date="2019" name="Int. J. Syst. Evol. Microbiol.">
        <title>The Global Catalogue of Microorganisms (GCM) 10K type strain sequencing project: providing services to taxonomists for standard genome sequencing and annotation.</title>
        <authorList>
            <consortium name="The Broad Institute Genomics Platform"/>
            <consortium name="The Broad Institute Genome Sequencing Center for Infectious Disease"/>
            <person name="Wu L."/>
            <person name="Ma J."/>
        </authorList>
    </citation>
    <scope>NUCLEOTIDE SEQUENCE [LARGE SCALE GENOMIC DNA]</scope>
    <source>
        <strain evidence="3">JCM 13022</strain>
    </source>
</reference>
<keyword evidence="1" id="KW-0472">Membrane</keyword>
<feature type="transmembrane region" description="Helical" evidence="1">
    <location>
        <begin position="29"/>
        <end position="47"/>
    </location>
</feature>
<keyword evidence="3" id="KW-1185">Reference proteome</keyword>
<protein>
    <recommendedName>
        <fullName evidence="4">PEP-CTERM protein-sorting domain-containing protein</fullName>
    </recommendedName>
</protein>
<evidence type="ECO:0000313" key="2">
    <source>
        <dbReference type="EMBL" id="GAA1208912.1"/>
    </source>
</evidence>
<accession>A0ABP4G3I4</accession>
<keyword evidence="1" id="KW-1133">Transmembrane helix</keyword>
<gene>
    <name evidence="2" type="ORF">GCM10009675_31150</name>
</gene>
<dbReference type="EMBL" id="BAAALM010000010">
    <property type="protein sequence ID" value="GAA1208912.1"/>
    <property type="molecule type" value="Genomic_DNA"/>
</dbReference>
<evidence type="ECO:0000313" key="3">
    <source>
        <dbReference type="Proteomes" id="UP001500467"/>
    </source>
</evidence>